<proteinExistence type="predicted"/>
<evidence type="ECO:0000256" key="6">
    <source>
        <dbReference type="ARBA" id="ARBA00023004"/>
    </source>
</evidence>
<keyword evidence="2" id="KW-0489">Methyltransferase</keyword>
<dbReference type="SFLD" id="SFLDS00029">
    <property type="entry name" value="Radical_SAM"/>
    <property type="match status" value="1"/>
</dbReference>
<dbReference type="InterPro" id="IPR058240">
    <property type="entry name" value="rSAM_sf"/>
</dbReference>
<evidence type="ECO:0000313" key="10">
    <source>
        <dbReference type="Proteomes" id="UP000265882"/>
    </source>
</evidence>
<evidence type="ECO:0000313" key="9">
    <source>
        <dbReference type="EMBL" id="RJP16091.1"/>
    </source>
</evidence>
<keyword evidence="3" id="KW-0808">Transferase</keyword>
<dbReference type="PROSITE" id="PS51918">
    <property type="entry name" value="RADICAL_SAM"/>
    <property type="match status" value="1"/>
</dbReference>
<feature type="domain" description="Radical SAM core" evidence="8">
    <location>
        <begin position="251"/>
        <end position="468"/>
    </location>
</feature>
<evidence type="ECO:0000256" key="5">
    <source>
        <dbReference type="ARBA" id="ARBA00022723"/>
    </source>
</evidence>
<dbReference type="GO" id="GO:0046872">
    <property type="term" value="F:metal ion binding"/>
    <property type="evidence" value="ECO:0007669"/>
    <property type="project" value="UniProtKB-KW"/>
</dbReference>
<dbReference type="SFLD" id="SFLDG01123">
    <property type="entry name" value="methyltransferase_(Class_B)"/>
    <property type="match status" value="1"/>
</dbReference>
<sequence length="544" mass="62857">MKSDVDFILISQSEVVNYSQYSELPLDRIDMYRELVFPRMIYYRDAFRSPIDLLNMLRDGVSFQDASYEMRRRLLSVWNLPSLSGMHIANYLLAHGFQTCIINNFDAEFDRFHEVYTACKTPPLVGISSTFHLSFSELKRIIGHLRKVDPEMEIVVGGAFANAVVQNAPVERFEKPMRRFGIDYILHGFNSETDLRDLLMKRGNGGLQDISNMAYLERRNSGDAIFQTTKSQWHPAVLNEMPALWDQLDLPFVNRTVQLRTSSGCPFSCAFCSYPKVAHGFHLMDAGILERQIQSVLKVPGIRQIVFVDDTFNVPRVRFKELCRLFSKYEFDWFSFLRVQFIDDEIAQLMRESGCRAVYLGIESASDQVLRNMNKRATREDYERGIRSLRKYGIRTVAAFVIGFPGENERTLRENQDFIESSGIDYYTLKEFYYMEHTPIHSDRERYKLTGSGNKWSHETMNSVQAYEAKIGLFQEIKNSCFIDPDTSLWNLVVLLDAGFSLDQAQLIQREINVILREQLNGSYDSSHPAFGRLKELVAGQEAP</sequence>
<protein>
    <submittedName>
        <fullName evidence="9">Radical SAM protein</fullName>
    </submittedName>
</protein>
<evidence type="ECO:0000256" key="3">
    <source>
        <dbReference type="ARBA" id="ARBA00022679"/>
    </source>
</evidence>
<dbReference type="CDD" id="cd01335">
    <property type="entry name" value="Radical_SAM"/>
    <property type="match status" value="1"/>
</dbReference>
<keyword evidence="7" id="KW-0411">Iron-sulfur</keyword>
<dbReference type="SMART" id="SM00729">
    <property type="entry name" value="Elp3"/>
    <property type="match status" value="1"/>
</dbReference>
<evidence type="ECO:0000256" key="2">
    <source>
        <dbReference type="ARBA" id="ARBA00022603"/>
    </source>
</evidence>
<keyword evidence="5" id="KW-0479">Metal-binding</keyword>
<keyword evidence="6" id="KW-0408">Iron</keyword>
<dbReference type="AlphaFoldDB" id="A0A3A4NLN3"/>
<dbReference type="Gene3D" id="3.80.30.20">
    <property type="entry name" value="tm_1862 like domain"/>
    <property type="match status" value="1"/>
</dbReference>
<gene>
    <name evidence="9" type="ORF">C4520_18930</name>
</gene>
<reference evidence="9 10" key="1">
    <citation type="journal article" date="2017" name="ISME J.">
        <title>Energy and carbon metabolisms in a deep terrestrial subsurface fluid microbial community.</title>
        <authorList>
            <person name="Momper L."/>
            <person name="Jungbluth S.P."/>
            <person name="Lee M.D."/>
            <person name="Amend J.P."/>
        </authorList>
    </citation>
    <scope>NUCLEOTIDE SEQUENCE [LARGE SCALE GENOMIC DNA]</scope>
    <source>
        <strain evidence="9">SURF_5</strain>
    </source>
</reference>
<dbReference type="SFLD" id="SFLDG01082">
    <property type="entry name" value="B12-binding_domain_containing"/>
    <property type="match status" value="1"/>
</dbReference>
<keyword evidence="4" id="KW-0949">S-adenosyl-L-methionine</keyword>
<dbReference type="InterPro" id="IPR034466">
    <property type="entry name" value="Methyltransferase_Class_B"/>
</dbReference>
<dbReference type="PANTHER" id="PTHR43409:SF7">
    <property type="entry name" value="BLL1977 PROTEIN"/>
    <property type="match status" value="1"/>
</dbReference>
<dbReference type="InterPro" id="IPR007197">
    <property type="entry name" value="rSAM"/>
</dbReference>
<dbReference type="InterPro" id="IPR006638">
    <property type="entry name" value="Elp3/MiaA/NifB-like_rSAM"/>
</dbReference>
<evidence type="ECO:0000256" key="4">
    <source>
        <dbReference type="ARBA" id="ARBA00022691"/>
    </source>
</evidence>
<dbReference type="InterPro" id="IPR023404">
    <property type="entry name" value="rSAM_horseshoe"/>
</dbReference>
<comment type="cofactor">
    <cofactor evidence="1">
        <name>[4Fe-4S] cluster</name>
        <dbReference type="ChEBI" id="CHEBI:49883"/>
    </cofactor>
</comment>
<comment type="caution">
    <text evidence="9">The sequence shown here is derived from an EMBL/GenBank/DDBJ whole genome shotgun (WGS) entry which is preliminary data.</text>
</comment>
<evidence type="ECO:0000256" key="7">
    <source>
        <dbReference type="ARBA" id="ARBA00023014"/>
    </source>
</evidence>
<dbReference type="SUPFAM" id="SSF102114">
    <property type="entry name" value="Radical SAM enzymes"/>
    <property type="match status" value="1"/>
</dbReference>
<organism evidence="9 10">
    <name type="scientific">Abyssobacteria bacterium (strain SURF_5)</name>
    <dbReference type="NCBI Taxonomy" id="2093360"/>
    <lineage>
        <taxon>Bacteria</taxon>
        <taxon>Pseudomonadati</taxon>
        <taxon>Candidatus Hydrogenedentota</taxon>
        <taxon>Candidatus Abyssobacteria</taxon>
    </lineage>
</organism>
<evidence type="ECO:0000256" key="1">
    <source>
        <dbReference type="ARBA" id="ARBA00001966"/>
    </source>
</evidence>
<name>A0A3A4NLN3_ABYX5</name>
<dbReference type="GO" id="GO:0051539">
    <property type="term" value="F:4 iron, 4 sulfur cluster binding"/>
    <property type="evidence" value="ECO:0007669"/>
    <property type="project" value="UniProtKB-KW"/>
</dbReference>
<dbReference type="Pfam" id="PF04055">
    <property type="entry name" value="Radical_SAM"/>
    <property type="match status" value="1"/>
</dbReference>
<accession>A0A3A4NLN3</accession>
<dbReference type="InterPro" id="IPR051198">
    <property type="entry name" value="BchE-like"/>
</dbReference>
<dbReference type="PANTHER" id="PTHR43409">
    <property type="entry name" value="ANAEROBIC MAGNESIUM-PROTOPORPHYRIN IX MONOMETHYL ESTER CYCLASE-RELATED"/>
    <property type="match status" value="1"/>
</dbReference>
<evidence type="ECO:0000259" key="8">
    <source>
        <dbReference type="PROSITE" id="PS51918"/>
    </source>
</evidence>
<dbReference type="EMBL" id="QZKU01000128">
    <property type="protein sequence ID" value="RJP16091.1"/>
    <property type="molecule type" value="Genomic_DNA"/>
</dbReference>
<dbReference type="Proteomes" id="UP000265882">
    <property type="component" value="Unassembled WGS sequence"/>
</dbReference>
<dbReference type="GO" id="GO:0003824">
    <property type="term" value="F:catalytic activity"/>
    <property type="evidence" value="ECO:0007669"/>
    <property type="project" value="InterPro"/>
</dbReference>